<comment type="caution">
    <text evidence="2">The sequence shown here is derived from an EMBL/GenBank/DDBJ whole genome shotgun (WGS) entry which is preliminary data.</text>
</comment>
<proteinExistence type="predicted"/>
<dbReference type="RefSeq" id="WP_129470890.1">
    <property type="nucleotide sequence ID" value="NZ_SAWZ01000004.1"/>
</dbReference>
<dbReference type="AlphaFoldDB" id="A0A4Q1JWF6"/>
<feature type="domain" description="Glycoside-hydrolase family GH114 TIM-barrel" evidence="1">
    <location>
        <begin position="37"/>
        <end position="239"/>
    </location>
</feature>
<evidence type="ECO:0000313" key="3">
    <source>
        <dbReference type="Proteomes" id="UP000289784"/>
    </source>
</evidence>
<dbReference type="OrthoDB" id="505502at2"/>
<dbReference type="PANTHER" id="PTHR35273:SF2">
    <property type="entry name" value="ALPHA-GALACTOSIDASE"/>
    <property type="match status" value="1"/>
</dbReference>
<dbReference type="PANTHER" id="PTHR35273">
    <property type="entry name" value="ALPHA-1,4 POLYGALACTOSAMINIDASE, PUTATIVE (AFU_ORTHOLOGUE AFUA_3G07890)-RELATED"/>
    <property type="match status" value="1"/>
</dbReference>
<evidence type="ECO:0000313" key="2">
    <source>
        <dbReference type="EMBL" id="RXR05978.1"/>
    </source>
</evidence>
<dbReference type="InterPro" id="IPR013785">
    <property type="entry name" value="Aldolase_TIM"/>
</dbReference>
<reference evidence="2 3" key="1">
    <citation type="submission" date="2019-01" db="EMBL/GenBank/DDBJ databases">
        <title>Pseudoxanthomonas composti sp. nov., isolated from compost.</title>
        <authorList>
            <person name="Yang G."/>
        </authorList>
    </citation>
    <scope>NUCLEOTIDE SEQUENCE [LARGE SCALE GENOMIC DNA]</scope>
    <source>
        <strain evidence="2 3">GSS15</strain>
    </source>
</reference>
<dbReference type="SUPFAM" id="SSF51445">
    <property type="entry name" value="(Trans)glycosidases"/>
    <property type="match status" value="1"/>
</dbReference>
<organism evidence="2 3">
    <name type="scientific">Pseudoxanthomonas composti</name>
    <dbReference type="NCBI Taxonomy" id="2137479"/>
    <lineage>
        <taxon>Bacteria</taxon>
        <taxon>Pseudomonadati</taxon>
        <taxon>Pseudomonadota</taxon>
        <taxon>Gammaproteobacteria</taxon>
        <taxon>Lysobacterales</taxon>
        <taxon>Lysobacteraceae</taxon>
        <taxon>Pseudoxanthomonas</taxon>
    </lineage>
</organism>
<dbReference type="EMBL" id="SAWZ01000004">
    <property type="protein sequence ID" value="RXR05978.1"/>
    <property type="molecule type" value="Genomic_DNA"/>
</dbReference>
<sequence length="280" mass="30857">MSRRNVRRQTMATVFGLTALLTAGVGMAVTLPPANGKFDYQLAVPYTPAADVAIVDRDRSAAPATGKYNICYVNAFQTQPGDTAWWKKNHPDLLVKKNGQFLIDPEWPDELLFDTSTAAKRTALMQIVGPWIDRCASDGYKAIEPDNLDSWTRSAGILKRTHNVEFAKLIVARGHAKNLAVAQKNAPELSLQGATTIGFDFAIAEECQVWSECEDYTDVYGAQVYEIEYNDNTEDADGNPVDPLSFYNAACKARGKDISVIYRDRGVLPSNAPGYVYKSC</sequence>
<protein>
    <recommendedName>
        <fullName evidence="1">Glycoside-hydrolase family GH114 TIM-barrel domain-containing protein</fullName>
    </recommendedName>
</protein>
<dbReference type="Pfam" id="PF03537">
    <property type="entry name" value="Glyco_hydro_114"/>
    <property type="match status" value="1"/>
</dbReference>
<dbReference type="InterPro" id="IPR004352">
    <property type="entry name" value="GH114_TIM-barrel"/>
</dbReference>
<accession>A0A4Q1JWF6</accession>
<dbReference type="Proteomes" id="UP000289784">
    <property type="component" value="Unassembled WGS sequence"/>
</dbReference>
<name>A0A4Q1JWF6_9GAMM</name>
<gene>
    <name evidence="2" type="ORF">EPA99_09010</name>
</gene>
<evidence type="ECO:0000259" key="1">
    <source>
        <dbReference type="Pfam" id="PF03537"/>
    </source>
</evidence>
<keyword evidence="3" id="KW-1185">Reference proteome</keyword>
<dbReference type="Gene3D" id="3.20.20.70">
    <property type="entry name" value="Aldolase class I"/>
    <property type="match status" value="1"/>
</dbReference>
<dbReference type="InterPro" id="IPR017853">
    <property type="entry name" value="GH"/>
</dbReference>